<proteinExistence type="predicted"/>
<organism evidence="2 3">
    <name type="scientific">Cajanus cajan</name>
    <name type="common">Pigeon pea</name>
    <name type="synonym">Cajanus indicus</name>
    <dbReference type="NCBI Taxonomy" id="3821"/>
    <lineage>
        <taxon>Eukaryota</taxon>
        <taxon>Viridiplantae</taxon>
        <taxon>Streptophyta</taxon>
        <taxon>Embryophyta</taxon>
        <taxon>Tracheophyta</taxon>
        <taxon>Spermatophyta</taxon>
        <taxon>Magnoliopsida</taxon>
        <taxon>eudicotyledons</taxon>
        <taxon>Gunneridae</taxon>
        <taxon>Pentapetalae</taxon>
        <taxon>rosids</taxon>
        <taxon>fabids</taxon>
        <taxon>Fabales</taxon>
        <taxon>Fabaceae</taxon>
        <taxon>Papilionoideae</taxon>
        <taxon>50 kb inversion clade</taxon>
        <taxon>NPAAA clade</taxon>
        <taxon>indigoferoid/millettioid clade</taxon>
        <taxon>Phaseoleae</taxon>
        <taxon>Cajanus</taxon>
    </lineage>
</organism>
<sequence length="112" mass="12980">MCSMIDFFEALELKESGVVFLGNNKSCKVQDMGYVHLRMFDIREMLLQDVWYVLELKKNLLSISMFDGLGYSTKIKHDMMKISNNALIVTKITKRKGLFILDGYILLLLVHL</sequence>
<dbReference type="Pfam" id="PF22936">
    <property type="entry name" value="Pol_BBD"/>
    <property type="match status" value="1"/>
</dbReference>
<dbReference type="EMBL" id="KQ484986">
    <property type="protein sequence ID" value="KYP33116.1"/>
    <property type="molecule type" value="Genomic_DNA"/>
</dbReference>
<dbReference type="Gramene" id="C.cajan_43079.t">
    <property type="protein sequence ID" value="C.cajan_43079.t.cds1"/>
    <property type="gene ID" value="C.cajan_43079"/>
</dbReference>
<evidence type="ECO:0000313" key="3">
    <source>
        <dbReference type="Proteomes" id="UP000075243"/>
    </source>
</evidence>
<accession>A0A151QS61</accession>
<keyword evidence="3" id="KW-1185">Reference proteome</keyword>
<feature type="domain" description="Retrovirus-related Pol polyprotein from transposon TNT 1-94-like beta-barrel" evidence="1">
    <location>
        <begin position="1"/>
        <end position="71"/>
    </location>
</feature>
<dbReference type="Proteomes" id="UP000075243">
    <property type="component" value="Unassembled WGS sequence"/>
</dbReference>
<gene>
    <name evidence="2" type="ORF">KK1_046063</name>
</gene>
<reference evidence="2" key="1">
    <citation type="journal article" date="2012" name="Nat. Biotechnol.">
        <title>Draft genome sequence of pigeonpea (Cajanus cajan), an orphan legume crop of resource-poor farmers.</title>
        <authorList>
            <person name="Varshney R.K."/>
            <person name="Chen W."/>
            <person name="Li Y."/>
            <person name="Bharti A.K."/>
            <person name="Saxena R.K."/>
            <person name="Schlueter J.A."/>
            <person name="Donoghue M.T."/>
            <person name="Azam S."/>
            <person name="Fan G."/>
            <person name="Whaley A.M."/>
            <person name="Farmer A.D."/>
            <person name="Sheridan J."/>
            <person name="Iwata A."/>
            <person name="Tuteja R."/>
            <person name="Penmetsa R.V."/>
            <person name="Wu W."/>
            <person name="Upadhyaya H.D."/>
            <person name="Yang S.P."/>
            <person name="Shah T."/>
            <person name="Saxena K.B."/>
            <person name="Michael T."/>
            <person name="McCombie W.R."/>
            <person name="Yang B."/>
            <person name="Zhang G."/>
            <person name="Yang H."/>
            <person name="Wang J."/>
            <person name="Spillane C."/>
            <person name="Cook D.R."/>
            <person name="May G.D."/>
            <person name="Xu X."/>
            <person name="Jackson S.A."/>
        </authorList>
    </citation>
    <scope>NUCLEOTIDE SEQUENCE [LARGE SCALE GENOMIC DNA]</scope>
</reference>
<dbReference type="AlphaFoldDB" id="A0A151QS61"/>
<name>A0A151QS61_CAJCA</name>
<evidence type="ECO:0000259" key="1">
    <source>
        <dbReference type="Pfam" id="PF22936"/>
    </source>
</evidence>
<protein>
    <recommendedName>
        <fullName evidence="1">Retrovirus-related Pol polyprotein from transposon TNT 1-94-like beta-barrel domain-containing protein</fullName>
    </recommendedName>
</protein>
<dbReference type="InterPro" id="IPR054722">
    <property type="entry name" value="PolX-like_BBD"/>
</dbReference>
<evidence type="ECO:0000313" key="2">
    <source>
        <dbReference type="EMBL" id="KYP33116.1"/>
    </source>
</evidence>